<evidence type="ECO:0000313" key="14">
    <source>
        <dbReference type="WBParaSite" id="MBELARI_LOCUS13330"/>
    </source>
</evidence>
<dbReference type="Gene3D" id="2.60.40.1730">
    <property type="entry name" value="tricorn interacting facor f3 domain"/>
    <property type="match status" value="1"/>
</dbReference>
<dbReference type="SUPFAM" id="SSF55486">
    <property type="entry name" value="Metalloproteases ('zincins'), catalytic domain"/>
    <property type="match status" value="1"/>
</dbReference>
<reference evidence="14" key="1">
    <citation type="submission" date="2024-02" db="UniProtKB">
        <authorList>
            <consortium name="WormBaseParasite"/>
        </authorList>
    </citation>
    <scope>IDENTIFICATION</scope>
</reference>
<keyword evidence="3 8" id="KW-0479">Metal-binding</keyword>
<dbReference type="InterPro" id="IPR042097">
    <property type="entry name" value="Aminopeptidase_N-like_N_sf"/>
</dbReference>
<feature type="chain" id="PRO_5042172793" description="Membrane alanyl aminopeptidase" evidence="10">
    <location>
        <begin position="17"/>
        <end position="613"/>
    </location>
</feature>
<proteinExistence type="inferred from homology"/>
<evidence type="ECO:0000259" key="12">
    <source>
        <dbReference type="Pfam" id="PF17900"/>
    </source>
</evidence>
<dbReference type="PANTHER" id="PTHR11533:SF299">
    <property type="entry name" value="AMINOPEPTIDASE"/>
    <property type="match status" value="1"/>
</dbReference>
<feature type="signal peptide" evidence="10">
    <location>
        <begin position="1"/>
        <end position="16"/>
    </location>
</feature>
<dbReference type="InterPro" id="IPR034016">
    <property type="entry name" value="M1_APN-typ"/>
</dbReference>
<feature type="site" description="Transition state stabilizer" evidence="9">
    <location>
        <position position="388"/>
    </location>
</feature>
<evidence type="ECO:0000256" key="10">
    <source>
        <dbReference type="SAM" id="SignalP"/>
    </source>
</evidence>
<dbReference type="InterPro" id="IPR045357">
    <property type="entry name" value="Aminopeptidase_N-like_N"/>
</dbReference>
<feature type="binding site" evidence="8">
    <location>
        <position position="317"/>
    </location>
    <ligand>
        <name>Zn(2+)</name>
        <dbReference type="ChEBI" id="CHEBI:29105"/>
        <note>catalytic</note>
    </ligand>
</feature>
<evidence type="ECO:0000256" key="8">
    <source>
        <dbReference type="PIRSR" id="PIRSR634016-3"/>
    </source>
</evidence>
<feature type="binding site" evidence="8">
    <location>
        <position position="313"/>
    </location>
    <ligand>
        <name>Zn(2+)</name>
        <dbReference type="ChEBI" id="CHEBI:29105"/>
        <note>catalytic</note>
    </ligand>
</feature>
<keyword evidence="6" id="KW-0482">Metalloprotease</keyword>
<feature type="domain" description="Aminopeptidase N-like N-terminal" evidence="12">
    <location>
        <begin position="51"/>
        <end position="220"/>
    </location>
</feature>
<dbReference type="WBParaSite" id="MBELARI_LOCUS13330">
    <property type="protein sequence ID" value="MBELARI_LOCUS13330"/>
    <property type="gene ID" value="MBELARI_LOCUS13330"/>
</dbReference>
<keyword evidence="10" id="KW-0732">Signal</keyword>
<evidence type="ECO:0000256" key="1">
    <source>
        <dbReference type="ARBA" id="ARBA00010136"/>
    </source>
</evidence>
<evidence type="ECO:0000256" key="6">
    <source>
        <dbReference type="ARBA" id="ARBA00023049"/>
    </source>
</evidence>
<dbReference type="SUPFAM" id="SSF63737">
    <property type="entry name" value="Leukotriene A4 hydrolase N-terminal domain"/>
    <property type="match status" value="1"/>
</dbReference>
<dbReference type="PANTHER" id="PTHR11533">
    <property type="entry name" value="PROTEASE M1 ZINC METALLOPROTEASE"/>
    <property type="match status" value="1"/>
</dbReference>
<dbReference type="InterPro" id="IPR027268">
    <property type="entry name" value="Peptidase_M4/M1_CTD_sf"/>
</dbReference>
<dbReference type="GO" id="GO:0005737">
    <property type="term" value="C:cytoplasm"/>
    <property type="evidence" value="ECO:0007669"/>
    <property type="project" value="TreeGrafter"/>
</dbReference>
<evidence type="ECO:0000256" key="2">
    <source>
        <dbReference type="ARBA" id="ARBA00022670"/>
    </source>
</evidence>
<evidence type="ECO:0000256" key="4">
    <source>
        <dbReference type="ARBA" id="ARBA00022801"/>
    </source>
</evidence>
<dbReference type="GO" id="GO:0005615">
    <property type="term" value="C:extracellular space"/>
    <property type="evidence" value="ECO:0007669"/>
    <property type="project" value="TreeGrafter"/>
</dbReference>
<dbReference type="GO" id="GO:0043171">
    <property type="term" value="P:peptide catabolic process"/>
    <property type="evidence" value="ECO:0007669"/>
    <property type="project" value="TreeGrafter"/>
</dbReference>
<name>A0AAF3EH89_9BILA</name>
<dbReference type="Gene3D" id="1.10.390.10">
    <property type="entry name" value="Neutral Protease Domain 2"/>
    <property type="match status" value="1"/>
</dbReference>
<keyword evidence="4" id="KW-0378">Hydrolase</keyword>
<dbReference type="Pfam" id="PF01433">
    <property type="entry name" value="Peptidase_M1"/>
    <property type="match status" value="1"/>
</dbReference>
<evidence type="ECO:0008006" key="15">
    <source>
        <dbReference type="Google" id="ProtNLM"/>
    </source>
</evidence>
<sequence length="613" mass="70037">MFLSVVLLLIARVVSQKEKLGAYVIPPLPGNVLPILHQVYLWIEPDPRAHAPLIRGDVNITVEVVNETREIFLNSKNLIIRQVKVDGNKVSWEQVEPYLLNLHSNTLLSKASKHQIWIEFDIIDSNLAVALATIGIKRDSYNDTDGRVRYYVSTQGEEFGAHLYVPCFDDVSMKSQWSLTIKHPKSYKALSNGKLLSRIQTIDGYAISKFEKTPKMSSYLFTFCLSEFKSLTTKAANGIPLTIYMKEPEFTKNGSSGLRYLNETFNFLSSALRPSYPLPKMDVFVAPWEGFSMENWGVITTGGDGMDFGTTQHELAHQWFGNLVTAKSWDQYWLNEGFATYWQLQNFPNEITNIALIRDSIFVRDMLDDALPIVAAKRNLVQAPWSRYGKGALLLCMIDGLIGKQNLWNIMNEYLEANAYKSVVTAQFFASFETFFQDQRGELAKINITRFGYDWTHQAGYPIVSISKNGENYILTQKSSSGNGERWDIPLFIQEDLLCSKNNYSIKVFPKESQNLKLLVSSLPKSPNFNIGYGYYKVELDEGLFDERVELFEDKQTNCDSSAHYRFLVEGTINANKNIRKKSTNLLKKHFPERQEKQFTDESQKLRLGLGIF</sequence>
<dbReference type="CDD" id="cd09601">
    <property type="entry name" value="M1_APN-Q_like"/>
    <property type="match status" value="1"/>
</dbReference>
<feature type="domain" description="Peptidase M1 membrane alanine aminopeptidase" evidence="11">
    <location>
        <begin position="262"/>
        <end position="436"/>
    </location>
</feature>
<dbReference type="GO" id="GO:0006508">
    <property type="term" value="P:proteolysis"/>
    <property type="evidence" value="ECO:0007669"/>
    <property type="project" value="UniProtKB-KW"/>
</dbReference>
<feature type="active site" description="Proton acceptor" evidence="7">
    <location>
        <position position="314"/>
    </location>
</feature>
<evidence type="ECO:0000256" key="3">
    <source>
        <dbReference type="ARBA" id="ARBA00022723"/>
    </source>
</evidence>
<dbReference type="GO" id="GO:0016020">
    <property type="term" value="C:membrane"/>
    <property type="evidence" value="ECO:0007669"/>
    <property type="project" value="TreeGrafter"/>
</dbReference>
<dbReference type="GO" id="GO:0008270">
    <property type="term" value="F:zinc ion binding"/>
    <property type="evidence" value="ECO:0007669"/>
    <property type="project" value="InterPro"/>
</dbReference>
<comment type="similarity">
    <text evidence="1">Belongs to the peptidase M1 family.</text>
</comment>
<dbReference type="InterPro" id="IPR001930">
    <property type="entry name" value="Peptidase_M1"/>
</dbReference>
<comment type="cofactor">
    <cofactor evidence="8">
        <name>Zn(2+)</name>
        <dbReference type="ChEBI" id="CHEBI:29105"/>
    </cofactor>
    <text evidence="8">Binds 1 zinc ion per subunit.</text>
</comment>
<dbReference type="PRINTS" id="PR00756">
    <property type="entry name" value="ALADIPTASE"/>
</dbReference>
<organism evidence="13 14">
    <name type="scientific">Mesorhabditis belari</name>
    <dbReference type="NCBI Taxonomy" id="2138241"/>
    <lineage>
        <taxon>Eukaryota</taxon>
        <taxon>Metazoa</taxon>
        <taxon>Ecdysozoa</taxon>
        <taxon>Nematoda</taxon>
        <taxon>Chromadorea</taxon>
        <taxon>Rhabditida</taxon>
        <taxon>Rhabditina</taxon>
        <taxon>Rhabditomorpha</taxon>
        <taxon>Rhabditoidea</taxon>
        <taxon>Rhabditidae</taxon>
        <taxon>Mesorhabditinae</taxon>
        <taxon>Mesorhabditis</taxon>
    </lineage>
</organism>
<dbReference type="Pfam" id="PF17900">
    <property type="entry name" value="Peptidase_M1_N"/>
    <property type="match status" value="1"/>
</dbReference>
<accession>A0AAF3EH89</accession>
<feature type="binding site" evidence="8">
    <location>
        <position position="336"/>
    </location>
    <ligand>
        <name>Zn(2+)</name>
        <dbReference type="ChEBI" id="CHEBI:29105"/>
        <note>catalytic</note>
    </ligand>
</feature>
<dbReference type="GO" id="GO:0042277">
    <property type="term" value="F:peptide binding"/>
    <property type="evidence" value="ECO:0007669"/>
    <property type="project" value="TreeGrafter"/>
</dbReference>
<evidence type="ECO:0000256" key="5">
    <source>
        <dbReference type="ARBA" id="ARBA00022833"/>
    </source>
</evidence>
<dbReference type="AlphaFoldDB" id="A0AAF3EH89"/>
<evidence type="ECO:0000259" key="11">
    <source>
        <dbReference type="Pfam" id="PF01433"/>
    </source>
</evidence>
<dbReference type="GO" id="GO:0070006">
    <property type="term" value="F:metalloaminopeptidase activity"/>
    <property type="evidence" value="ECO:0007669"/>
    <property type="project" value="TreeGrafter"/>
</dbReference>
<keyword evidence="13" id="KW-1185">Reference proteome</keyword>
<evidence type="ECO:0000313" key="13">
    <source>
        <dbReference type="Proteomes" id="UP000887575"/>
    </source>
</evidence>
<dbReference type="InterPro" id="IPR014782">
    <property type="entry name" value="Peptidase_M1_dom"/>
</dbReference>
<keyword evidence="2" id="KW-0645">Protease</keyword>
<evidence type="ECO:0000256" key="7">
    <source>
        <dbReference type="PIRSR" id="PIRSR634016-1"/>
    </source>
</evidence>
<dbReference type="InterPro" id="IPR050344">
    <property type="entry name" value="Peptidase_M1_aminopeptidases"/>
</dbReference>
<keyword evidence="5 8" id="KW-0862">Zinc</keyword>
<evidence type="ECO:0000256" key="9">
    <source>
        <dbReference type="PIRSR" id="PIRSR634016-4"/>
    </source>
</evidence>
<dbReference type="Proteomes" id="UP000887575">
    <property type="component" value="Unassembled WGS sequence"/>
</dbReference>
<protein>
    <recommendedName>
        <fullName evidence="15">Membrane alanyl aminopeptidase</fullName>
    </recommendedName>
</protein>